<feature type="transmembrane region" description="Helical" evidence="1">
    <location>
        <begin position="120"/>
        <end position="137"/>
    </location>
</feature>
<keyword evidence="1" id="KW-0812">Transmembrane</keyword>
<dbReference type="AlphaFoldDB" id="A0A382EXG5"/>
<keyword evidence="1" id="KW-0472">Membrane</keyword>
<reference evidence="2" key="1">
    <citation type="submission" date="2018-05" db="EMBL/GenBank/DDBJ databases">
        <authorList>
            <person name="Lanie J.A."/>
            <person name="Ng W.-L."/>
            <person name="Kazmierczak K.M."/>
            <person name="Andrzejewski T.M."/>
            <person name="Davidsen T.M."/>
            <person name="Wayne K.J."/>
            <person name="Tettelin H."/>
            <person name="Glass J.I."/>
            <person name="Rusch D."/>
            <person name="Podicherti R."/>
            <person name="Tsui H.-C.T."/>
            <person name="Winkler M.E."/>
        </authorList>
    </citation>
    <scope>NUCLEOTIDE SEQUENCE</scope>
</reference>
<organism evidence="2">
    <name type="scientific">marine metagenome</name>
    <dbReference type="NCBI Taxonomy" id="408172"/>
    <lineage>
        <taxon>unclassified sequences</taxon>
        <taxon>metagenomes</taxon>
        <taxon>ecological metagenomes</taxon>
    </lineage>
</organism>
<evidence type="ECO:0000256" key="1">
    <source>
        <dbReference type="SAM" id="Phobius"/>
    </source>
</evidence>
<sequence>SYELGSIHYKELLFSVGGIDFIQGAYGYLKVAYFFELKDNFFLPANLKDITQIINWAPHNLIFSLIILGGFPLAFSIFIFLVKGIYKNFRIIEERYPNYYFCGLISIITETFFWDANNSIFFWIIILYAITISKNSYPFKQ</sequence>
<keyword evidence="1" id="KW-1133">Transmembrane helix</keyword>
<protein>
    <submittedName>
        <fullName evidence="2">Uncharacterized protein</fullName>
    </submittedName>
</protein>
<feature type="transmembrane region" description="Helical" evidence="1">
    <location>
        <begin position="98"/>
        <end position="114"/>
    </location>
</feature>
<feature type="transmembrane region" description="Helical" evidence="1">
    <location>
        <begin position="61"/>
        <end position="86"/>
    </location>
</feature>
<gene>
    <name evidence="2" type="ORF">METZ01_LOCUS207527</name>
</gene>
<accession>A0A382EXG5</accession>
<feature type="non-terminal residue" evidence="2">
    <location>
        <position position="1"/>
    </location>
</feature>
<evidence type="ECO:0000313" key="2">
    <source>
        <dbReference type="EMBL" id="SVB54673.1"/>
    </source>
</evidence>
<name>A0A382EXG5_9ZZZZ</name>
<proteinExistence type="predicted"/>
<dbReference type="EMBL" id="UINC01046532">
    <property type="protein sequence ID" value="SVB54673.1"/>
    <property type="molecule type" value="Genomic_DNA"/>
</dbReference>
<feature type="transmembrane region" description="Helical" evidence="1">
    <location>
        <begin position="12"/>
        <end position="35"/>
    </location>
</feature>